<gene>
    <name evidence="1" type="ORF">L2E82_23093</name>
</gene>
<organism evidence="1 2">
    <name type="scientific">Cichorium intybus</name>
    <name type="common">Chicory</name>
    <dbReference type="NCBI Taxonomy" id="13427"/>
    <lineage>
        <taxon>Eukaryota</taxon>
        <taxon>Viridiplantae</taxon>
        <taxon>Streptophyta</taxon>
        <taxon>Embryophyta</taxon>
        <taxon>Tracheophyta</taxon>
        <taxon>Spermatophyta</taxon>
        <taxon>Magnoliopsida</taxon>
        <taxon>eudicotyledons</taxon>
        <taxon>Gunneridae</taxon>
        <taxon>Pentapetalae</taxon>
        <taxon>asterids</taxon>
        <taxon>campanulids</taxon>
        <taxon>Asterales</taxon>
        <taxon>Asteraceae</taxon>
        <taxon>Cichorioideae</taxon>
        <taxon>Cichorieae</taxon>
        <taxon>Cichoriinae</taxon>
        <taxon>Cichorium</taxon>
    </lineage>
</organism>
<accession>A0ACB9DZJ8</accession>
<reference evidence="2" key="1">
    <citation type="journal article" date="2022" name="Mol. Ecol. Resour.">
        <title>The genomes of chicory, endive, great burdock and yacon provide insights into Asteraceae palaeo-polyploidization history and plant inulin production.</title>
        <authorList>
            <person name="Fan W."/>
            <person name="Wang S."/>
            <person name="Wang H."/>
            <person name="Wang A."/>
            <person name="Jiang F."/>
            <person name="Liu H."/>
            <person name="Zhao H."/>
            <person name="Xu D."/>
            <person name="Zhang Y."/>
        </authorList>
    </citation>
    <scope>NUCLEOTIDE SEQUENCE [LARGE SCALE GENOMIC DNA]</scope>
    <source>
        <strain evidence="2">cv. Punajuju</strain>
    </source>
</reference>
<reference evidence="1 2" key="2">
    <citation type="journal article" date="2022" name="Mol. Ecol. Resour.">
        <title>The genomes of chicory, endive, great burdock and yacon provide insights into Asteraceae paleo-polyploidization history and plant inulin production.</title>
        <authorList>
            <person name="Fan W."/>
            <person name="Wang S."/>
            <person name="Wang H."/>
            <person name="Wang A."/>
            <person name="Jiang F."/>
            <person name="Liu H."/>
            <person name="Zhao H."/>
            <person name="Xu D."/>
            <person name="Zhang Y."/>
        </authorList>
    </citation>
    <scope>NUCLEOTIDE SEQUENCE [LARGE SCALE GENOMIC DNA]</scope>
    <source>
        <strain evidence="2">cv. Punajuju</strain>
        <tissue evidence="1">Leaves</tissue>
    </source>
</reference>
<protein>
    <submittedName>
        <fullName evidence="1">Uncharacterized protein</fullName>
    </submittedName>
</protein>
<dbReference type="EMBL" id="CM042012">
    <property type="protein sequence ID" value="KAI3751995.1"/>
    <property type="molecule type" value="Genomic_DNA"/>
</dbReference>
<name>A0ACB9DZJ8_CICIN</name>
<sequence>MGWWQRRRWKWWWWWWVVCPVWVLVIRRWRRVSVLGSVGCGRGIYVSIGDFRLRLLSVVVVMMITLPAASVAVPPPAVRAVTSDVAHGGIRKLEWRFESFLLCCLPPYPSPLPP</sequence>
<proteinExistence type="predicted"/>
<comment type="caution">
    <text evidence="1">The sequence shown here is derived from an EMBL/GenBank/DDBJ whole genome shotgun (WGS) entry which is preliminary data.</text>
</comment>
<evidence type="ECO:0000313" key="1">
    <source>
        <dbReference type="EMBL" id="KAI3751995.1"/>
    </source>
</evidence>
<dbReference type="Proteomes" id="UP001055811">
    <property type="component" value="Linkage Group LG04"/>
</dbReference>
<evidence type="ECO:0000313" key="2">
    <source>
        <dbReference type="Proteomes" id="UP001055811"/>
    </source>
</evidence>
<keyword evidence="2" id="KW-1185">Reference proteome</keyword>